<keyword evidence="2" id="KW-1185">Reference proteome</keyword>
<name>A0A8B6BP72_MYTGA</name>
<proteinExistence type="predicted"/>
<dbReference type="AlphaFoldDB" id="A0A8B6BP72"/>
<sequence length="89" mass="9926">MSTPLDAETTESSTGTTKTITIFIGEDGWKGENPRMLIDDKGLHMDLCKGADGNEYKYDNAEYTNGKFTMTVKYDKKKNIIVTLTPVAR</sequence>
<evidence type="ECO:0000313" key="2">
    <source>
        <dbReference type="Proteomes" id="UP000596742"/>
    </source>
</evidence>
<reference evidence="1" key="1">
    <citation type="submission" date="2018-11" db="EMBL/GenBank/DDBJ databases">
        <authorList>
            <person name="Alioto T."/>
            <person name="Alioto T."/>
        </authorList>
    </citation>
    <scope>NUCLEOTIDE SEQUENCE</scope>
</reference>
<dbReference type="EMBL" id="UYJE01000475">
    <property type="protein sequence ID" value="VDH93611.1"/>
    <property type="molecule type" value="Genomic_DNA"/>
</dbReference>
<gene>
    <name evidence="1" type="ORF">MGAL_10B069791</name>
</gene>
<dbReference type="Proteomes" id="UP000596742">
    <property type="component" value="Unassembled WGS sequence"/>
</dbReference>
<comment type="caution">
    <text evidence="1">The sequence shown here is derived from an EMBL/GenBank/DDBJ whole genome shotgun (WGS) entry which is preliminary data.</text>
</comment>
<accession>A0A8B6BP72</accession>
<organism evidence="1 2">
    <name type="scientific">Mytilus galloprovincialis</name>
    <name type="common">Mediterranean mussel</name>
    <dbReference type="NCBI Taxonomy" id="29158"/>
    <lineage>
        <taxon>Eukaryota</taxon>
        <taxon>Metazoa</taxon>
        <taxon>Spiralia</taxon>
        <taxon>Lophotrochozoa</taxon>
        <taxon>Mollusca</taxon>
        <taxon>Bivalvia</taxon>
        <taxon>Autobranchia</taxon>
        <taxon>Pteriomorphia</taxon>
        <taxon>Mytilida</taxon>
        <taxon>Mytiloidea</taxon>
        <taxon>Mytilidae</taxon>
        <taxon>Mytilinae</taxon>
        <taxon>Mytilus</taxon>
    </lineage>
</organism>
<protein>
    <submittedName>
        <fullName evidence="1">Uncharacterized protein</fullName>
    </submittedName>
</protein>
<evidence type="ECO:0000313" key="1">
    <source>
        <dbReference type="EMBL" id="VDH93611.1"/>
    </source>
</evidence>